<dbReference type="EMBL" id="CAJVQA010000183">
    <property type="protein sequence ID" value="CAG8460900.1"/>
    <property type="molecule type" value="Genomic_DNA"/>
</dbReference>
<name>A0A9N8YYI0_9GLOM</name>
<evidence type="ECO:0000313" key="1">
    <source>
        <dbReference type="EMBL" id="CAG8460900.1"/>
    </source>
</evidence>
<reference evidence="1" key="1">
    <citation type="submission" date="2021-06" db="EMBL/GenBank/DDBJ databases">
        <authorList>
            <person name="Kallberg Y."/>
            <person name="Tangrot J."/>
            <person name="Rosling A."/>
        </authorList>
    </citation>
    <scope>NUCLEOTIDE SEQUENCE</scope>
    <source>
        <strain evidence="1">FL966</strain>
    </source>
</reference>
<accession>A0A9N8YYI0</accession>
<protein>
    <submittedName>
        <fullName evidence="1">5300_t:CDS:1</fullName>
    </submittedName>
</protein>
<feature type="non-terminal residue" evidence="1">
    <location>
        <position position="1"/>
    </location>
</feature>
<proteinExistence type="predicted"/>
<dbReference type="AlphaFoldDB" id="A0A9N8YYI0"/>
<organism evidence="1 2">
    <name type="scientific">Cetraspora pellucida</name>
    <dbReference type="NCBI Taxonomy" id="1433469"/>
    <lineage>
        <taxon>Eukaryota</taxon>
        <taxon>Fungi</taxon>
        <taxon>Fungi incertae sedis</taxon>
        <taxon>Mucoromycota</taxon>
        <taxon>Glomeromycotina</taxon>
        <taxon>Glomeromycetes</taxon>
        <taxon>Diversisporales</taxon>
        <taxon>Gigasporaceae</taxon>
        <taxon>Cetraspora</taxon>
    </lineage>
</organism>
<dbReference type="OrthoDB" id="3259294at2759"/>
<gene>
    <name evidence="1" type="ORF">CPELLU_LOCUS620</name>
</gene>
<comment type="caution">
    <text evidence="1">The sequence shown here is derived from an EMBL/GenBank/DDBJ whole genome shotgun (WGS) entry which is preliminary data.</text>
</comment>
<keyword evidence="2" id="KW-1185">Reference proteome</keyword>
<dbReference type="Proteomes" id="UP000789759">
    <property type="component" value="Unassembled WGS sequence"/>
</dbReference>
<evidence type="ECO:0000313" key="2">
    <source>
        <dbReference type="Proteomes" id="UP000789759"/>
    </source>
</evidence>
<sequence>DISHLLKKDEVLTDEMLKVEYTTPKTILKKRLHPSFMSIPDLKSSNFEDKLY</sequence>